<reference evidence="2" key="1">
    <citation type="journal article" date="2014" name="Int. J. Syst. Evol. Microbiol.">
        <title>Complete genome sequence of Corynebacterium casei LMG S-19264T (=DSM 44701T), isolated from a smear-ripened cheese.</title>
        <authorList>
            <consortium name="US DOE Joint Genome Institute (JGI-PGF)"/>
            <person name="Walter F."/>
            <person name="Albersmeier A."/>
            <person name="Kalinowski J."/>
            <person name="Ruckert C."/>
        </authorList>
    </citation>
    <scope>NUCLEOTIDE SEQUENCE</scope>
    <source>
        <strain evidence="2">JCM 18487</strain>
    </source>
</reference>
<reference evidence="2" key="2">
    <citation type="submission" date="2020-09" db="EMBL/GenBank/DDBJ databases">
        <authorList>
            <person name="Sun Q."/>
            <person name="Ohkuma M."/>
        </authorList>
    </citation>
    <scope>NUCLEOTIDE SEQUENCE</scope>
    <source>
        <strain evidence="2">JCM 18487</strain>
    </source>
</reference>
<dbReference type="EMBL" id="BMOY01000039">
    <property type="protein sequence ID" value="GGJ11686.1"/>
    <property type="molecule type" value="Genomic_DNA"/>
</dbReference>
<dbReference type="Pfam" id="PF10719">
    <property type="entry name" value="ComFB"/>
    <property type="match status" value="1"/>
</dbReference>
<keyword evidence="3" id="KW-1185">Reference proteome</keyword>
<name>A0A917KHK0_9BACL</name>
<evidence type="ECO:0008006" key="4">
    <source>
        <dbReference type="Google" id="ProtNLM"/>
    </source>
</evidence>
<evidence type="ECO:0000256" key="1">
    <source>
        <dbReference type="SAM" id="MobiDB-lite"/>
    </source>
</evidence>
<accession>A0A917KHK0</accession>
<feature type="region of interest" description="Disordered" evidence="1">
    <location>
        <begin position="86"/>
        <end position="113"/>
    </location>
</feature>
<organism evidence="2 3">
    <name type="scientific">Alicyclobacillus cellulosilyticus</name>
    <dbReference type="NCBI Taxonomy" id="1003997"/>
    <lineage>
        <taxon>Bacteria</taxon>
        <taxon>Bacillati</taxon>
        <taxon>Bacillota</taxon>
        <taxon>Bacilli</taxon>
        <taxon>Bacillales</taxon>
        <taxon>Alicyclobacillaceae</taxon>
        <taxon>Alicyclobacillus</taxon>
    </lineage>
</organism>
<sequence length="113" mass="11995">MPVHNVLETLVRTVLDEAFVKPSRLPCACPRCLDDIMALALSRLPPRYVATDAGTLYVKAAYMHPQLQLDVYQELLRAAEVVAAHPHHGPEAGAGTPDGQAAGDAAQSPDGSP</sequence>
<dbReference type="InterPro" id="IPR019657">
    <property type="entry name" value="ComFB"/>
</dbReference>
<gene>
    <name evidence="2" type="ORF">GCM10010885_21210</name>
</gene>
<comment type="caution">
    <text evidence="2">The sequence shown here is derived from an EMBL/GenBank/DDBJ whole genome shotgun (WGS) entry which is preliminary data.</text>
</comment>
<proteinExistence type="predicted"/>
<evidence type="ECO:0000313" key="2">
    <source>
        <dbReference type="EMBL" id="GGJ11686.1"/>
    </source>
</evidence>
<evidence type="ECO:0000313" key="3">
    <source>
        <dbReference type="Proteomes" id="UP000637695"/>
    </source>
</evidence>
<protein>
    <recommendedName>
        <fullName evidence="4">Competence protein ComFB</fullName>
    </recommendedName>
</protein>
<dbReference type="Proteomes" id="UP000637695">
    <property type="component" value="Unassembled WGS sequence"/>
</dbReference>
<dbReference type="AlphaFoldDB" id="A0A917KHK0"/>
<dbReference type="RefSeq" id="WP_188882994.1">
    <property type="nucleotide sequence ID" value="NZ_BMOY01000039.1"/>
</dbReference>